<dbReference type="EMBL" id="JAZHXI010000005">
    <property type="protein sequence ID" value="KAL2071934.1"/>
    <property type="molecule type" value="Genomic_DNA"/>
</dbReference>
<feature type="compositionally biased region" description="Acidic residues" evidence="1">
    <location>
        <begin position="510"/>
        <end position="519"/>
    </location>
</feature>
<proteinExistence type="predicted"/>
<gene>
    <name evidence="2" type="ORF">VTL71DRAFT_13169</name>
</gene>
<dbReference type="Proteomes" id="UP001595075">
    <property type="component" value="Unassembled WGS sequence"/>
</dbReference>
<feature type="compositionally biased region" description="Polar residues" evidence="1">
    <location>
        <begin position="560"/>
        <end position="577"/>
    </location>
</feature>
<name>A0ABR4CPS7_9HELO</name>
<sequence length="725" mass="80217">MSSPPSSPLRTPSKPEPPMSKIPQLYPLKRNKPPFTHPEGVVPRAKDPTRSETSVVTAVFPTGFDIEGGYKFMEAHRQAAERDWEQQQSEKAKAFGCSTLKELGDDFKEVKESMVTNAAMESCSETIVSELKVGDIEEAAKISTERFESLDMKLAGIADVTKSLGDVVNSLAAIADHMGKQTAAFQPLGERLDTVTTVSAGVYLRITNLEPALGKLDALDTEVDNLTLLSKKLDTLENLVASMKVVEDKVVSMDTKVDAIPTIIEKMDVLPELVTTITTIDTKLGKLDSLSTELAKVKEKSLAHMSSKLDGLSTAVGITIDNPISPLSTKLDSISTELLDMRDKSLSPISLKLDDISTGVGNTNETLKSVDELLKLAKATSSDMSQETITKRLSLVMDKMKPLDDLTKLVETAISNTSQESVLKNFSPVMEKLKKFAESTASKTSSESVTKHFSPVMDDDGVDGDGGIGLNGEDETENDDEHDDRHESSLQDRENQESSSRHRHFLQNFEQDDDEDGYENGDRDQMNDGDEFEGSMGKMGTRHQNTLESTIQRLAHDSNGLRNPQPSGRASTSQPATQVAKRPLSPSVQVPSKRPKHASVGTMVFIGKAPYKGRGMTQDMKNCILPQFVKDAIFKLEHKAPLPRKAMLRLNDDELIICFYSRFFPDADWIEDAHQPADTEAKLAWWRKKWTDKTRPCPQCQDRKENGEDVVCFYFKDFETVIAYL</sequence>
<evidence type="ECO:0000256" key="1">
    <source>
        <dbReference type="SAM" id="MobiDB-lite"/>
    </source>
</evidence>
<feature type="compositionally biased region" description="Acidic residues" evidence="1">
    <location>
        <begin position="472"/>
        <end position="482"/>
    </location>
</feature>
<reference evidence="2 3" key="1">
    <citation type="journal article" date="2024" name="Commun. Biol.">
        <title>Comparative genomic analysis of thermophilic fungi reveals convergent evolutionary adaptations and gene losses.</title>
        <authorList>
            <person name="Steindorff A.S."/>
            <person name="Aguilar-Pontes M.V."/>
            <person name="Robinson A.J."/>
            <person name="Andreopoulos B."/>
            <person name="LaButti K."/>
            <person name="Kuo A."/>
            <person name="Mondo S."/>
            <person name="Riley R."/>
            <person name="Otillar R."/>
            <person name="Haridas S."/>
            <person name="Lipzen A."/>
            <person name="Grimwood J."/>
            <person name="Schmutz J."/>
            <person name="Clum A."/>
            <person name="Reid I.D."/>
            <person name="Moisan M.C."/>
            <person name="Butler G."/>
            <person name="Nguyen T.T.M."/>
            <person name="Dewar K."/>
            <person name="Conant G."/>
            <person name="Drula E."/>
            <person name="Henrissat B."/>
            <person name="Hansel C."/>
            <person name="Singer S."/>
            <person name="Hutchinson M.I."/>
            <person name="de Vries R.P."/>
            <person name="Natvig D.O."/>
            <person name="Powell A.J."/>
            <person name="Tsang A."/>
            <person name="Grigoriev I.V."/>
        </authorList>
    </citation>
    <scope>NUCLEOTIDE SEQUENCE [LARGE SCALE GENOMIC DNA]</scope>
    <source>
        <strain evidence="2 3">CBS 494.80</strain>
    </source>
</reference>
<feature type="region of interest" description="Disordered" evidence="1">
    <location>
        <begin position="439"/>
        <end position="540"/>
    </location>
</feature>
<feature type="compositionally biased region" description="Low complexity" evidence="1">
    <location>
        <begin position="439"/>
        <end position="448"/>
    </location>
</feature>
<evidence type="ECO:0000313" key="3">
    <source>
        <dbReference type="Proteomes" id="UP001595075"/>
    </source>
</evidence>
<evidence type="ECO:0000313" key="2">
    <source>
        <dbReference type="EMBL" id="KAL2071934.1"/>
    </source>
</evidence>
<feature type="region of interest" description="Disordered" evidence="1">
    <location>
        <begin position="557"/>
        <end position="596"/>
    </location>
</feature>
<protein>
    <submittedName>
        <fullName evidence="2">Uncharacterized protein</fullName>
    </submittedName>
</protein>
<accession>A0ABR4CPS7</accession>
<feature type="compositionally biased region" description="Basic and acidic residues" evidence="1">
    <location>
        <begin position="483"/>
        <end position="500"/>
    </location>
</feature>
<feature type="compositionally biased region" description="Low complexity" evidence="1">
    <location>
        <begin position="1"/>
        <end position="12"/>
    </location>
</feature>
<organism evidence="2 3">
    <name type="scientific">Oculimacula yallundae</name>
    <dbReference type="NCBI Taxonomy" id="86028"/>
    <lineage>
        <taxon>Eukaryota</taxon>
        <taxon>Fungi</taxon>
        <taxon>Dikarya</taxon>
        <taxon>Ascomycota</taxon>
        <taxon>Pezizomycotina</taxon>
        <taxon>Leotiomycetes</taxon>
        <taxon>Helotiales</taxon>
        <taxon>Ploettnerulaceae</taxon>
        <taxon>Oculimacula</taxon>
    </lineage>
</organism>
<comment type="caution">
    <text evidence="2">The sequence shown here is derived from an EMBL/GenBank/DDBJ whole genome shotgun (WGS) entry which is preliminary data.</text>
</comment>
<feature type="region of interest" description="Disordered" evidence="1">
    <location>
        <begin position="1"/>
        <end position="49"/>
    </location>
</feature>
<keyword evidence="3" id="KW-1185">Reference proteome</keyword>